<dbReference type="AlphaFoldDB" id="A0A328E3I2"/>
<comment type="caution">
    <text evidence="3">The sequence shown here is derived from an EMBL/GenBank/DDBJ whole genome shotgun (WGS) entry which is preliminary data.</text>
</comment>
<evidence type="ECO:0000313" key="4">
    <source>
        <dbReference type="Proteomes" id="UP000249390"/>
    </source>
</evidence>
<dbReference type="PANTHER" id="PTHR28535:SF1">
    <property type="entry name" value="PROTEIN ZGRF1"/>
    <property type="match status" value="1"/>
</dbReference>
<feature type="region of interest" description="Disordered" evidence="1">
    <location>
        <begin position="601"/>
        <end position="642"/>
    </location>
</feature>
<organism evidence="3 4">
    <name type="scientific">Cuscuta australis</name>
    <dbReference type="NCBI Taxonomy" id="267555"/>
    <lineage>
        <taxon>Eukaryota</taxon>
        <taxon>Viridiplantae</taxon>
        <taxon>Streptophyta</taxon>
        <taxon>Embryophyta</taxon>
        <taxon>Tracheophyta</taxon>
        <taxon>Spermatophyta</taxon>
        <taxon>Magnoliopsida</taxon>
        <taxon>eudicotyledons</taxon>
        <taxon>Gunneridae</taxon>
        <taxon>Pentapetalae</taxon>
        <taxon>asterids</taxon>
        <taxon>lamiids</taxon>
        <taxon>Solanales</taxon>
        <taxon>Convolvulaceae</taxon>
        <taxon>Cuscuteae</taxon>
        <taxon>Cuscuta</taxon>
        <taxon>Cuscuta subgen. Grammica</taxon>
        <taxon>Cuscuta sect. Cleistogrammica</taxon>
    </lineage>
</organism>
<protein>
    <recommendedName>
        <fullName evidence="2">5'-3' DNA helicase ZGRF1-like N-terminal domain-containing protein</fullName>
    </recommendedName>
</protein>
<sequence>MVGDVKRWSVTYTKHIKQKRKVYQDGFLEVQSSSHKVTLYDDCEKVLGSKFLKIEKDVESGQTLAFDSYLVDIGDLHGDHKPIVNKTSEARDKHIGLKPQSLHNHKFRNNSAVEDKKPNFREKKALSSSLSPSQKLIREFKKGEVQKYSSSPSCLDVTQSCEEEWQVLYTTQLTQKAKKFHDGFLRISMNGSQCKAMLYDADKGLLDSRFLKLNETIQCGESITFDGFLVDIGECEGNQKPLLDSKFQGGKVMHDKLHSQHYSPAEFKKGEMHKYSSSPSCAYETKSGEEEWQVMYTTQLTQKAKKFHDGFLRVSLSGSHCKKAMLYDAAKGLLDSRFLKTNENIKCGNSITFDGFLVEIGECEGNQKPLLDSNFLGGHIEVMQDSLHSQHKYPVEWDVMYTSQVCQKRKKYNSGVLRLSSCGSFRYQVTLLTEEGNTLGRRFLKSSEHVETGVTLNLPNYLVDVGDAHTIQKEPQRDGDFSHKDNISISKRFSMSVAAKNPSLGSDSATFHSEAQKITSLPEDINFNTRSSTLASSTMGSGIDKKHVRAACEILSILKKPIVLMESASTEKTRQSSKEKIVCKEEETSITDTSTCGKHVNVDLSHPENSSGTKSKIFSESVSSRGNETRETQGASTNDLPTNLSMKKAFSARHESSVEIGTSDGKEEEAIASVKMEREEKSFGCALGVMKHCQEPKECPVESLCSVKSDSNAFEMAVDCDTKDSFELNTSTSSAK</sequence>
<feature type="domain" description="5'-3' DNA helicase ZGRF1-like N-terminal" evidence="2">
    <location>
        <begin position="396"/>
        <end position="470"/>
    </location>
</feature>
<dbReference type="GO" id="GO:0005634">
    <property type="term" value="C:nucleus"/>
    <property type="evidence" value="ECO:0007669"/>
    <property type="project" value="TreeGrafter"/>
</dbReference>
<feature type="domain" description="5'-3' DNA helicase ZGRF1-like N-terminal" evidence="2">
    <location>
        <begin position="5"/>
        <end position="79"/>
    </location>
</feature>
<keyword evidence="4" id="KW-1185">Reference proteome</keyword>
<name>A0A328E3I2_9ASTE</name>
<dbReference type="InterPro" id="IPR018838">
    <property type="entry name" value="ZGRF1-like_N"/>
</dbReference>
<evidence type="ECO:0000259" key="2">
    <source>
        <dbReference type="Pfam" id="PF10382"/>
    </source>
</evidence>
<feature type="domain" description="5'-3' DNA helicase ZGRF1-like N-terminal" evidence="2">
    <location>
        <begin position="164"/>
        <end position="239"/>
    </location>
</feature>
<dbReference type="PANTHER" id="PTHR28535">
    <property type="entry name" value="ZINC FINGER GRF-TYPE CONTAINING 1"/>
    <property type="match status" value="1"/>
</dbReference>
<evidence type="ECO:0000313" key="3">
    <source>
        <dbReference type="EMBL" id="RAL50981.1"/>
    </source>
</evidence>
<feature type="domain" description="5'-3' DNA helicase ZGRF1-like N-terminal" evidence="2">
    <location>
        <begin position="291"/>
        <end position="367"/>
    </location>
</feature>
<dbReference type="Proteomes" id="UP000249390">
    <property type="component" value="Unassembled WGS sequence"/>
</dbReference>
<evidence type="ECO:0000256" key="1">
    <source>
        <dbReference type="SAM" id="MobiDB-lite"/>
    </source>
</evidence>
<dbReference type="InterPro" id="IPR052800">
    <property type="entry name" value="DNA_Repair_Helicase_ZGRF1"/>
</dbReference>
<dbReference type="Pfam" id="PF10382">
    <property type="entry name" value="ZGRF1-like_N"/>
    <property type="match status" value="4"/>
</dbReference>
<dbReference type="GO" id="GO:0035861">
    <property type="term" value="C:site of double-strand break"/>
    <property type="evidence" value="ECO:0007669"/>
    <property type="project" value="TreeGrafter"/>
</dbReference>
<proteinExistence type="predicted"/>
<reference evidence="3 4" key="1">
    <citation type="submission" date="2018-06" db="EMBL/GenBank/DDBJ databases">
        <title>The Genome of Cuscuta australis (Dodder) Provides Insight into the Evolution of Plant Parasitism.</title>
        <authorList>
            <person name="Liu H."/>
        </authorList>
    </citation>
    <scope>NUCLEOTIDE SEQUENCE [LARGE SCALE GENOMIC DNA]</scope>
    <source>
        <strain evidence="4">cv. Yunnan</strain>
        <tissue evidence="3">Vines</tissue>
    </source>
</reference>
<gene>
    <name evidence="3" type="ORF">DM860_005337</name>
</gene>
<accession>A0A328E3I2</accession>
<dbReference type="GO" id="GO:0006302">
    <property type="term" value="P:double-strand break repair"/>
    <property type="evidence" value="ECO:0007669"/>
    <property type="project" value="TreeGrafter"/>
</dbReference>
<dbReference type="EMBL" id="NQVE01000054">
    <property type="protein sequence ID" value="RAL50981.1"/>
    <property type="molecule type" value="Genomic_DNA"/>
</dbReference>
<feature type="compositionally biased region" description="Polar residues" evidence="1">
    <location>
        <begin position="607"/>
        <end position="642"/>
    </location>
</feature>